<evidence type="ECO:0000256" key="2">
    <source>
        <dbReference type="ARBA" id="ARBA00012438"/>
    </source>
</evidence>
<comment type="caution">
    <text evidence="11">The sequence shown here is derived from an EMBL/GenBank/DDBJ whole genome shotgun (WGS) entry which is preliminary data.</text>
</comment>
<dbReference type="PANTHER" id="PTHR24421:SF10">
    <property type="entry name" value="NITRATE_NITRITE SENSOR PROTEIN NARQ"/>
    <property type="match status" value="1"/>
</dbReference>
<keyword evidence="8" id="KW-0902">Two-component regulatory system</keyword>
<keyword evidence="3" id="KW-0597">Phosphoprotein</keyword>
<keyword evidence="9" id="KW-1133">Transmembrane helix</keyword>
<organism evidence="11 12">
    <name type="scientific">Microbacterium keratanolyticum</name>
    <dbReference type="NCBI Taxonomy" id="67574"/>
    <lineage>
        <taxon>Bacteria</taxon>
        <taxon>Bacillati</taxon>
        <taxon>Actinomycetota</taxon>
        <taxon>Actinomycetes</taxon>
        <taxon>Micrococcales</taxon>
        <taxon>Microbacteriaceae</taxon>
        <taxon>Microbacterium</taxon>
    </lineage>
</organism>
<evidence type="ECO:0000256" key="6">
    <source>
        <dbReference type="ARBA" id="ARBA00022777"/>
    </source>
</evidence>
<feature type="domain" description="Signal transduction histidine kinase subgroup 3 dimerisation and phosphoacceptor" evidence="10">
    <location>
        <begin position="215"/>
        <end position="280"/>
    </location>
</feature>
<evidence type="ECO:0000256" key="9">
    <source>
        <dbReference type="SAM" id="Phobius"/>
    </source>
</evidence>
<keyword evidence="6" id="KW-0418">Kinase</keyword>
<keyword evidence="4" id="KW-0808">Transferase</keyword>
<feature type="transmembrane region" description="Helical" evidence="9">
    <location>
        <begin position="60"/>
        <end position="82"/>
    </location>
</feature>
<dbReference type="InterPro" id="IPR050482">
    <property type="entry name" value="Sensor_HK_TwoCompSys"/>
</dbReference>
<keyword evidence="12" id="KW-1185">Reference proteome</keyword>
<dbReference type="Gene3D" id="1.20.5.1930">
    <property type="match status" value="1"/>
</dbReference>
<dbReference type="EC" id="2.7.13.3" evidence="2"/>
<evidence type="ECO:0000256" key="1">
    <source>
        <dbReference type="ARBA" id="ARBA00000085"/>
    </source>
</evidence>
<dbReference type="GO" id="GO:0046983">
    <property type="term" value="F:protein dimerization activity"/>
    <property type="evidence" value="ECO:0007669"/>
    <property type="project" value="InterPro"/>
</dbReference>
<name>A0A9W6HQU6_9MICO</name>
<evidence type="ECO:0000256" key="4">
    <source>
        <dbReference type="ARBA" id="ARBA00022679"/>
    </source>
</evidence>
<proteinExistence type="predicted"/>
<dbReference type="InterPro" id="IPR036890">
    <property type="entry name" value="HATPase_C_sf"/>
</dbReference>
<comment type="catalytic activity">
    <reaction evidence="1">
        <text>ATP + protein L-histidine = ADP + protein N-phospho-L-histidine.</text>
        <dbReference type="EC" id="2.7.13.3"/>
    </reaction>
</comment>
<evidence type="ECO:0000256" key="8">
    <source>
        <dbReference type="ARBA" id="ARBA00023012"/>
    </source>
</evidence>
<protein>
    <recommendedName>
        <fullName evidence="2">histidine kinase</fullName>
        <ecNumber evidence="2">2.7.13.3</ecNumber>
    </recommendedName>
</protein>
<reference evidence="11" key="2">
    <citation type="submission" date="2023-01" db="EMBL/GenBank/DDBJ databases">
        <authorList>
            <person name="Sun Q."/>
            <person name="Evtushenko L."/>
        </authorList>
    </citation>
    <scope>NUCLEOTIDE SEQUENCE</scope>
    <source>
        <strain evidence="11">VKM Ac-1958</strain>
    </source>
</reference>
<dbReference type="GO" id="GO:0000155">
    <property type="term" value="F:phosphorelay sensor kinase activity"/>
    <property type="evidence" value="ECO:0007669"/>
    <property type="project" value="InterPro"/>
</dbReference>
<dbReference type="PANTHER" id="PTHR24421">
    <property type="entry name" value="NITRATE/NITRITE SENSOR PROTEIN NARX-RELATED"/>
    <property type="match status" value="1"/>
</dbReference>
<dbReference type="GO" id="GO:0005524">
    <property type="term" value="F:ATP binding"/>
    <property type="evidence" value="ECO:0007669"/>
    <property type="project" value="UniProtKB-KW"/>
</dbReference>
<feature type="transmembrane region" description="Helical" evidence="9">
    <location>
        <begin position="30"/>
        <end position="54"/>
    </location>
</feature>
<evidence type="ECO:0000313" key="11">
    <source>
        <dbReference type="EMBL" id="GLK00405.1"/>
    </source>
</evidence>
<dbReference type="Gene3D" id="3.30.565.10">
    <property type="entry name" value="Histidine kinase-like ATPase, C-terminal domain"/>
    <property type="match status" value="1"/>
</dbReference>
<keyword evidence="9" id="KW-0812">Transmembrane</keyword>
<dbReference type="Pfam" id="PF07730">
    <property type="entry name" value="HisKA_3"/>
    <property type="match status" value="1"/>
</dbReference>
<feature type="transmembrane region" description="Helical" evidence="9">
    <location>
        <begin position="140"/>
        <end position="158"/>
    </location>
</feature>
<dbReference type="AlphaFoldDB" id="A0A9W6HQU6"/>
<gene>
    <name evidence="11" type="ORF">GCM10017596_01200</name>
</gene>
<accession>A0A9W6HQU6</accession>
<evidence type="ECO:0000256" key="5">
    <source>
        <dbReference type="ARBA" id="ARBA00022741"/>
    </source>
</evidence>
<keyword evidence="5" id="KW-0547">Nucleotide-binding</keyword>
<reference evidence="11" key="1">
    <citation type="journal article" date="2014" name="Int. J. Syst. Evol. Microbiol.">
        <title>Complete genome sequence of Corynebacterium casei LMG S-19264T (=DSM 44701T), isolated from a smear-ripened cheese.</title>
        <authorList>
            <consortium name="US DOE Joint Genome Institute (JGI-PGF)"/>
            <person name="Walter F."/>
            <person name="Albersmeier A."/>
            <person name="Kalinowski J."/>
            <person name="Ruckert C."/>
        </authorList>
    </citation>
    <scope>NUCLEOTIDE SEQUENCE</scope>
    <source>
        <strain evidence="11">VKM Ac-1958</strain>
    </source>
</reference>
<evidence type="ECO:0000259" key="10">
    <source>
        <dbReference type="Pfam" id="PF07730"/>
    </source>
</evidence>
<dbReference type="InterPro" id="IPR011712">
    <property type="entry name" value="Sig_transdc_His_kin_sub3_dim/P"/>
</dbReference>
<keyword evidence="9" id="KW-0472">Membrane</keyword>
<dbReference type="RefSeq" id="WP_204938129.1">
    <property type="nucleotide sequence ID" value="NZ_BAAAUM010000001.1"/>
</dbReference>
<sequence>MNTLDAADPDGLSAHAAPGARHLARGLTGAWWYTVGGVIFLELMLVLIVVGAVFTAGESTAVVLTALLGGLLWFASTLLLLFRYRHYGETAADGQWMSVLVPLAVAVAFGATLGVMSESLLLGAFPLAQSVTLLHWPRGVRARVVIGLVVALIALWIIDARMGSAVLHTGPAAGLTAFYCTVLPVMTVTTLWWWDVLSALNQARISESRLAATQERLRVATDVHDLQGHHLQVIALQLELAERLMSREPDAALEQLRAARVSVDEARQGTRDLALRFRSVPLPDEIANASDLLRAAGLDVTTTIAPDAADAPGADLGPVIRETTTNILRHGGGKKARLSLARADAVWRYEIANDVVPGVVADADGSGLEGIGRRVREAGGTLEVRRGDEEFAVIVTVPGRAAASALPPSVLKEAP</sequence>
<dbReference type="GO" id="GO:0016020">
    <property type="term" value="C:membrane"/>
    <property type="evidence" value="ECO:0007669"/>
    <property type="project" value="InterPro"/>
</dbReference>
<evidence type="ECO:0000256" key="7">
    <source>
        <dbReference type="ARBA" id="ARBA00022840"/>
    </source>
</evidence>
<feature type="transmembrane region" description="Helical" evidence="9">
    <location>
        <begin position="170"/>
        <end position="194"/>
    </location>
</feature>
<dbReference type="Proteomes" id="UP001142325">
    <property type="component" value="Unassembled WGS sequence"/>
</dbReference>
<evidence type="ECO:0000313" key="12">
    <source>
        <dbReference type="Proteomes" id="UP001142325"/>
    </source>
</evidence>
<feature type="transmembrane region" description="Helical" evidence="9">
    <location>
        <begin position="103"/>
        <end position="128"/>
    </location>
</feature>
<keyword evidence="7" id="KW-0067">ATP-binding</keyword>
<dbReference type="EMBL" id="BSET01000001">
    <property type="protein sequence ID" value="GLK00405.1"/>
    <property type="molecule type" value="Genomic_DNA"/>
</dbReference>
<evidence type="ECO:0000256" key="3">
    <source>
        <dbReference type="ARBA" id="ARBA00022553"/>
    </source>
</evidence>